<keyword evidence="1" id="KW-0812">Transmembrane</keyword>
<organism evidence="2">
    <name type="scientific">Salmonella enterica subsp. enterica serovar Typhi str. CT18</name>
    <dbReference type="NCBI Taxonomy" id="220341"/>
    <lineage>
        <taxon>Bacteria</taxon>
        <taxon>Pseudomonadati</taxon>
        <taxon>Pseudomonadota</taxon>
        <taxon>Gammaproteobacteria</taxon>
        <taxon>Enterobacterales</taxon>
        <taxon>Enterobacteriaceae</taxon>
        <taxon>Salmonella</taxon>
    </lineage>
</organism>
<dbReference type="EMBL" id="DAAPDQ010000018">
    <property type="protein sequence ID" value="HAD5564173.1"/>
    <property type="molecule type" value="Genomic_DNA"/>
</dbReference>
<evidence type="ECO:0000313" key="2">
    <source>
        <dbReference type="EMBL" id="HAD5564173.1"/>
    </source>
</evidence>
<name>A0A716XG84_SALTI</name>
<accession>A0A716XG84</accession>
<dbReference type="AlphaFoldDB" id="A0A716XG84"/>
<proteinExistence type="predicted"/>
<gene>
    <name evidence="2" type="ORF">G1V04_18150</name>
</gene>
<reference evidence="2" key="1">
    <citation type="journal article" date="2018" name="Genome Biol.">
        <title>SKESA: strategic k-mer extension for scrupulous assemblies.</title>
        <authorList>
            <person name="Souvorov A."/>
            <person name="Agarwala R."/>
            <person name="Lipman D.J."/>
        </authorList>
    </citation>
    <scope>NUCLEOTIDE SEQUENCE</scope>
    <source>
        <strain evidence="2">CT18</strain>
    </source>
</reference>
<comment type="caution">
    <text evidence="2">The sequence shown here is derived from an EMBL/GenBank/DDBJ whole genome shotgun (WGS) entry which is preliminary data.</text>
</comment>
<reference evidence="2" key="2">
    <citation type="submission" date="2019-01" db="EMBL/GenBank/DDBJ databases">
        <authorList>
            <consortium name="NCBI Pathogen Detection Project"/>
        </authorList>
    </citation>
    <scope>NUCLEOTIDE SEQUENCE</scope>
    <source>
        <strain evidence="2">CT18</strain>
    </source>
</reference>
<dbReference type="InterPro" id="IPR021676">
    <property type="entry name" value="DUF3262"/>
</dbReference>
<dbReference type="NCBIfam" id="TIGR03758">
    <property type="entry name" value="conj_TIGR03758"/>
    <property type="match status" value="1"/>
</dbReference>
<feature type="transmembrane region" description="Helical" evidence="1">
    <location>
        <begin position="63"/>
        <end position="79"/>
    </location>
</feature>
<evidence type="ECO:0000256" key="1">
    <source>
        <dbReference type="SAM" id="Phobius"/>
    </source>
</evidence>
<dbReference type="Pfam" id="PF11660">
    <property type="entry name" value="DUF3262"/>
    <property type="match status" value="1"/>
</dbReference>
<sequence>MGMSAMQSSAFKAASGEMDISVLHLLSLGLLFAVLFLWAAWALLDVWAGWSNEKVRSAMLGRFVIRAVLLLVLSIWMFAS</sequence>
<keyword evidence="1" id="KW-1133">Transmembrane helix</keyword>
<keyword evidence="1" id="KW-0472">Membrane</keyword>
<feature type="transmembrane region" description="Helical" evidence="1">
    <location>
        <begin position="21"/>
        <end position="43"/>
    </location>
</feature>
<protein>
    <submittedName>
        <fullName evidence="2">TIGR03758 family integrating conjugative element protein</fullName>
    </submittedName>
</protein>